<dbReference type="Proteomes" id="UP001158576">
    <property type="component" value="Chromosome XSR"/>
</dbReference>
<proteinExistence type="predicted"/>
<protein>
    <submittedName>
        <fullName evidence="3">Oidioi.mRNA.OKI2018_I69.XSR.g14319.t1.cds</fullName>
    </submittedName>
</protein>
<evidence type="ECO:0000256" key="2">
    <source>
        <dbReference type="SAM" id="MobiDB-lite"/>
    </source>
</evidence>
<name>A0ABN7S9F3_OIKDI</name>
<sequence length="129" mass="14830">MSRASKSGAQSRKRKAEDNVCPDFRKFQRTVSKEASEAALKINTEKRKRYVGVLNQMLEAKRRHREAIKELQAMLEEEKEGYKSMTNRILKFKIYAGVPVDALQFSEDDNSHDPCEEATEDEESTGEDN</sequence>
<keyword evidence="4" id="KW-1185">Reference proteome</keyword>
<feature type="region of interest" description="Disordered" evidence="2">
    <location>
        <begin position="1"/>
        <end position="20"/>
    </location>
</feature>
<accession>A0ABN7S9F3</accession>
<gene>
    <name evidence="3" type="ORF">OKIOD_LOCUS5877</name>
</gene>
<evidence type="ECO:0000313" key="4">
    <source>
        <dbReference type="Proteomes" id="UP001158576"/>
    </source>
</evidence>
<dbReference type="EMBL" id="OU015569">
    <property type="protein sequence ID" value="CAG5095751.1"/>
    <property type="molecule type" value="Genomic_DNA"/>
</dbReference>
<feature type="compositionally biased region" description="Acidic residues" evidence="2">
    <location>
        <begin position="116"/>
        <end position="129"/>
    </location>
</feature>
<feature type="coiled-coil region" evidence="1">
    <location>
        <begin position="54"/>
        <end position="88"/>
    </location>
</feature>
<evidence type="ECO:0000256" key="1">
    <source>
        <dbReference type="SAM" id="Coils"/>
    </source>
</evidence>
<feature type="region of interest" description="Disordered" evidence="2">
    <location>
        <begin position="105"/>
        <end position="129"/>
    </location>
</feature>
<reference evidence="3 4" key="1">
    <citation type="submission" date="2021-04" db="EMBL/GenBank/DDBJ databases">
        <authorList>
            <person name="Bliznina A."/>
        </authorList>
    </citation>
    <scope>NUCLEOTIDE SEQUENCE [LARGE SCALE GENOMIC DNA]</scope>
</reference>
<keyword evidence="1" id="KW-0175">Coiled coil</keyword>
<evidence type="ECO:0000313" key="3">
    <source>
        <dbReference type="EMBL" id="CAG5095751.1"/>
    </source>
</evidence>
<feature type="compositionally biased region" description="Polar residues" evidence="2">
    <location>
        <begin position="1"/>
        <end position="10"/>
    </location>
</feature>
<organism evidence="3 4">
    <name type="scientific">Oikopleura dioica</name>
    <name type="common">Tunicate</name>
    <dbReference type="NCBI Taxonomy" id="34765"/>
    <lineage>
        <taxon>Eukaryota</taxon>
        <taxon>Metazoa</taxon>
        <taxon>Chordata</taxon>
        <taxon>Tunicata</taxon>
        <taxon>Appendicularia</taxon>
        <taxon>Copelata</taxon>
        <taxon>Oikopleuridae</taxon>
        <taxon>Oikopleura</taxon>
    </lineage>
</organism>